<dbReference type="RefSeq" id="WP_093954197.1">
    <property type="nucleotide sequence ID" value="NZ_NMUL01000082.1"/>
</dbReference>
<gene>
    <name evidence="1" type="ORF">CF165_47550</name>
</gene>
<accession>A0A229SL63</accession>
<organism evidence="1 2">
    <name type="scientific">Amycolatopsis vastitatis</name>
    <dbReference type="NCBI Taxonomy" id="1905142"/>
    <lineage>
        <taxon>Bacteria</taxon>
        <taxon>Bacillati</taxon>
        <taxon>Actinomycetota</taxon>
        <taxon>Actinomycetes</taxon>
        <taxon>Pseudonocardiales</taxon>
        <taxon>Pseudonocardiaceae</taxon>
        <taxon>Amycolatopsis</taxon>
    </lineage>
</organism>
<evidence type="ECO:0000313" key="1">
    <source>
        <dbReference type="EMBL" id="OXM59489.1"/>
    </source>
</evidence>
<dbReference type="EMBL" id="NMUL01000082">
    <property type="protein sequence ID" value="OXM59489.1"/>
    <property type="molecule type" value="Genomic_DNA"/>
</dbReference>
<evidence type="ECO:0000313" key="2">
    <source>
        <dbReference type="Proteomes" id="UP000215199"/>
    </source>
</evidence>
<keyword evidence="2" id="KW-1185">Reference proteome</keyword>
<name>A0A229SL63_9PSEU</name>
<sequence>MVSSIDGNGSLLLLRLNHGRVSASGSLIDCLEPLNGDRGGLDEFAADAVRFVFGECLSHFFEQDVSPGHTAFGCSAFAFGAHVLGEVPPLCTGAVGEAVLDAVGGVLGFSFGGDVGQHAC</sequence>
<protein>
    <submittedName>
        <fullName evidence="1">Uncharacterized protein</fullName>
    </submittedName>
</protein>
<comment type="caution">
    <text evidence="1">The sequence shown here is derived from an EMBL/GenBank/DDBJ whole genome shotgun (WGS) entry which is preliminary data.</text>
</comment>
<reference evidence="2" key="1">
    <citation type="submission" date="2017-07" db="EMBL/GenBank/DDBJ databases">
        <title>Comparative genome mining reveals phylogenetic distribution patterns of secondary metabolites in Amycolatopsis.</title>
        <authorList>
            <person name="Adamek M."/>
            <person name="Alanjary M."/>
            <person name="Sales-Ortells H."/>
            <person name="Goodfellow M."/>
            <person name="Bull A.T."/>
            <person name="Kalinowski J."/>
            <person name="Ziemert N."/>
        </authorList>
    </citation>
    <scope>NUCLEOTIDE SEQUENCE [LARGE SCALE GENOMIC DNA]</scope>
    <source>
        <strain evidence="2">H5</strain>
    </source>
</reference>
<proteinExistence type="predicted"/>
<dbReference type="Proteomes" id="UP000215199">
    <property type="component" value="Unassembled WGS sequence"/>
</dbReference>
<dbReference type="AlphaFoldDB" id="A0A229SL63"/>